<evidence type="ECO:0000256" key="5">
    <source>
        <dbReference type="ARBA" id="ARBA00022801"/>
    </source>
</evidence>
<feature type="binding site" evidence="8">
    <location>
        <position position="125"/>
    </location>
    <ligand>
        <name>Mg(2+)</name>
        <dbReference type="ChEBI" id="CHEBI:18420"/>
    </ligand>
</feature>
<feature type="domain" description="PIN" evidence="10">
    <location>
        <begin position="25"/>
        <end position="143"/>
    </location>
</feature>
<dbReference type="InterPro" id="IPR002716">
    <property type="entry name" value="PIN_dom"/>
</dbReference>
<evidence type="ECO:0000256" key="9">
    <source>
        <dbReference type="SAM" id="MobiDB-lite"/>
    </source>
</evidence>
<comment type="cofactor">
    <cofactor evidence="1 8">
        <name>Mg(2+)</name>
        <dbReference type="ChEBI" id="CHEBI:18420"/>
    </cofactor>
</comment>
<reference evidence="11 12" key="1">
    <citation type="submission" date="2020-04" db="EMBL/GenBank/DDBJ databases">
        <title>Phylogenetic Diversity and Antibacterial Activity against Ralstonia solanacearum of Endophytic Actinomycete Isolated from Moss.</title>
        <authorList>
            <person name="Zhuang X."/>
        </authorList>
    </citation>
    <scope>NUCLEOTIDE SEQUENCE [LARGE SCALE GENOMIC DNA]</scope>
    <source>
        <strain evidence="11 12">LD120</strain>
    </source>
</reference>
<evidence type="ECO:0000256" key="3">
    <source>
        <dbReference type="ARBA" id="ARBA00022722"/>
    </source>
</evidence>
<proteinExistence type="inferred from homology"/>
<keyword evidence="6 8" id="KW-0460">Magnesium</keyword>
<keyword evidence="8" id="KW-0800">Toxin</keyword>
<dbReference type="PANTHER" id="PTHR33653">
    <property type="entry name" value="RIBONUCLEASE VAPC2"/>
    <property type="match status" value="1"/>
</dbReference>
<dbReference type="EMBL" id="JAAWWP010000003">
    <property type="protein sequence ID" value="NKI41035.1"/>
    <property type="molecule type" value="Genomic_DNA"/>
</dbReference>
<dbReference type="SUPFAM" id="SSF88723">
    <property type="entry name" value="PIN domain-like"/>
    <property type="match status" value="1"/>
</dbReference>
<evidence type="ECO:0000256" key="7">
    <source>
        <dbReference type="ARBA" id="ARBA00038093"/>
    </source>
</evidence>
<evidence type="ECO:0000256" key="4">
    <source>
        <dbReference type="ARBA" id="ARBA00022723"/>
    </source>
</evidence>
<dbReference type="HAMAP" id="MF_00265">
    <property type="entry name" value="VapC_Nob1"/>
    <property type="match status" value="1"/>
</dbReference>
<dbReference type="InterPro" id="IPR022907">
    <property type="entry name" value="VapC_family"/>
</dbReference>
<organism evidence="11 12">
    <name type="scientific">Streptomyces physcomitrii</name>
    <dbReference type="NCBI Taxonomy" id="2724184"/>
    <lineage>
        <taxon>Bacteria</taxon>
        <taxon>Bacillati</taxon>
        <taxon>Actinomycetota</taxon>
        <taxon>Actinomycetes</taxon>
        <taxon>Kitasatosporales</taxon>
        <taxon>Streptomycetaceae</taxon>
        <taxon>Streptomyces</taxon>
    </lineage>
</organism>
<evidence type="ECO:0000256" key="8">
    <source>
        <dbReference type="HAMAP-Rule" id="MF_00265"/>
    </source>
</evidence>
<dbReference type="Proteomes" id="UP000772196">
    <property type="component" value="Unassembled WGS sequence"/>
</dbReference>
<evidence type="ECO:0000259" key="10">
    <source>
        <dbReference type="Pfam" id="PF01850"/>
    </source>
</evidence>
<sequence>MTAERTGRGDSDDPGAAAPSYRQGLLDTNILIQRSRIAVADLPDEVAISALTLAELSAGPHAVRRNGEQDLYDEHAERARRMDVLQRAENEFDPLPFDAEAARVYGRVCAAVVAAGRRPRGRVVDLMIASTAIAEGLPLFTTNPADFGGLSELLTVVPVRVGGGAGRG</sequence>
<protein>
    <recommendedName>
        <fullName evidence="8">Ribonuclease VapC</fullName>
        <shortName evidence="8">RNase VapC</shortName>
        <ecNumber evidence="8">3.1.-.-</ecNumber>
    </recommendedName>
    <alternativeName>
        <fullName evidence="8">Toxin VapC</fullName>
    </alternativeName>
</protein>
<gene>
    <name evidence="8" type="primary">vapC</name>
    <name evidence="11" type="ORF">HFV08_07255</name>
</gene>
<feature type="region of interest" description="Disordered" evidence="9">
    <location>
        <begin position="1"/>
        <end position="20"/>
    </location>
</feature>
<accession>A0ABX1H142</accession>
<comment type="caution">
    <text evidence="11">The sequence shown here is derived from an EMBL/GenBank/DDBJ whole genome shotgun (WGS) entry which is preliminary data.</text>
</comment>
<evidence type="ECO:0000256" key="2">
    <source>
        <dbReference type="ARBA" id="ARBA00022649"/>
    </source>
</evidence>
<evidence type="ECO:0000313" key="12">
    <source>
        <dbReference type="Proteomes" id="UP000772196"/>
    </source>
</evidence>
<dbReference type="InterPro" id="IPR050556">
    <property type="entry name" value="Type_II_TA_system_RNase"/>
</dbReference>
<dbReference type="InterPro" id="IPR029060">
    <property type="entry name" value="PIN-like_dom_sf"/>
</dbReference>
<keyword evidence="12" id="KW-1185">Reference proteome</keyword>
<comment type="similarity">
    <text evidence="7 8">Belongs to the PINc/VapC protein family.</text>
</comment>
<dbReference type="Gene3D" id="3.40.50.1010">
    <property type="entry name" value="5'-nuclease"/>
    <property type="match status" value="1"/>
</dbReference>
<comment type="function">
    <text evidence="8">Toxic component of a toxin-antitoxin (TA) system. An RNase.</text>
</comment>
<dbReference type="RefSeq" id="WP_168536973.1">
    <property type="nucleotide sequence ID" value="NZ_JAAWWP010000003.1"/>
</dbReference>
<evidence type="ECO:0000313" key="11">
    <source>
        <dbReference type="EMBL" id="NKI41035.1"/>
    </source>
</evidence>
<keyword evidence="3 8" id="KW-0540">Nuclease</keyword>
<keyword evidence="5 8" id="KW-0378">Hydrolase</keyword>
<keyword evidence="2 8" id="KW-1277">Toxin-antitoxin system</keyword>
<dbReference type="Pfam" id="PF01850">
    <property type="entry name" value="PIN"/>
    <property type="match status" value="1"/>
</dbReference>
<dbReference type="CDD" id="cd18732">
    <property type="entry name" value="PIN_MtVapC4-C5_like"/>
    <property type="match status" value="1"/>
</dbReference>
<name>A0ABX1H142_9ACTN</name>
<evidence type="ECO:0000256" key="6">
    <source>
        <dbReference type="ARBA" id="ARBA00022842"/>
    </source>
</evidence>
<dbReference type="EC" id="3.1.-.-" evidence="8"/>
<feature type="compositionally biased region" description="Basic and acidic residues" evidence="9">
    <location>
        <begin position="1"/>
        <end position="11"/>
    </location>
</feature>
<evidence type="ECO:0000256" key="1">
    <source>
        <dbReference type="ARBA" id="ARBA00001946"/>
    </source>
</evidence>
<keyword evidence="4 8" id="KW-0479">Metal-binding</keyword>
<feature type="binding site" evidence="8">
    <location>
        <position position="27"/>
    </location>
    <ligand>
        <name>Mg(2+)</name>
        <dbReference type="ChEBI" id="CHEBI:18420"/>
    </ligand>
</feature>
<dbReference type="PANTHER" id="PTHR33653:SF1">
    <property type="entry name" value="RIBONUCLEASE VAPC2"/>
    <property type="match status" value="1"/>
</dbReference>